<keyword evidence="4" id="KW-0255">Endonuclease</keyword>
<evidence type="ECO:0000313" key="9">
    <source>
        <dbReference type="Proteomes" id="UP000590623"/>
    </source>
</evidence>
<dbReference type="GO" id="GO:0003964">
    <property type="term" value="F:RNA-directed DNA polymerase activity"/>
    <property type="evidence" value="ECO:0007669"/>
    <property type="project" value="UniProtKB-KW"/>
</dbReference>
<dbReference type="EMBL" id="VWYM01026496">
    <property type="protein sequence ID" value="NXR29047.1"/>
    <property type="molecule type" value="Genomic_DNA"/>
</dbReference>
<proteinExistence type="predicted"/>
<dbReference type="AlphaFoldDB" id="A0A7L2K164"/>
<evidence type="ECO:0000256" key="6">
    <source>
        <dbReference type="ARBA" id="ARBA00022918"/>
    </source>
</evidence>
<dbReference type="Pfam" id="PF00665">
    <property type="entry name" value="rve"/>
    <property type="match status" value="1"/>
</dbReference>
<keyword evidence="6" id="KW-0695">RNA-directed DNA polymerase</keyword>
<evidence type="ECO:0000256" key="3">
    <source>
        <dbReference type="ARBA" id="ARBA00022722"/>
    </source>
</evidence>
<dbReference type="GO" id="GO:0003676">
    <property type="term" value="F:nucleic acid binding"/>
    <property type="evidence" value="ECO:0007669"/>
    <property type="project" value="InterPro"/>
</dbReference>
<dbReference type="PROSITE" id="PS50994">
    <property type="entry name" value="INTEGRASE"/>
    <property type="match status" value="1"/>
</dbReference>
<evidence type="ECO:0000256" key="1">
    <source>
        <dbReference type="ARBA" id="ARBA00022679"/>
    </source>
</evidence>
<dbReference type="GO" id="GO:0016787">
    <property type="term" value="F:hydrolase activity"/>
    <property type="evidence" value="ECO:0007669"/>
    <property type="project" value="UniProtKB-KW"/>
</dbReference>
<feature type="non-terminal residue" evidence="8">
    <location>
        <position position="1"/>
    </location>
</feature>
<comment type="caution">
    <text evidence="8">The sequence shown here is derived from an EMBL/GenBank/DDBJ whole genome shotgun (WGS) entry which is preliminary data.</text>
</comment>
<evidence type="ECO:0000256" key="5">
    <source>
        <dbReference type="ARBA" id="ARBA00022801"/>
    </source>
</evidence>
<dbReference type="Proteomes" id="UP000590623">
    <property type="component" value="Unassembled WGS sequence"/>
</dbReference>
<gene>
    <name evidence="8" type="primary">Tf29_1</name>
    <name evidence="8" type="ORF">CINMEX_R15356</name>
</gene>
<dbReference type="InterPro" id="IPR001584">
    <property type="entry name" value="Integrase_cat-core"/>
</dbReference>
<evidence type="ECO:0000313" key="8">
    <source>
        <dbReference type="EMBL" id="NXR29047.1"/>
    </source>
</evidence>
<keyword evidence="5" id="KW-0378">Hydrolase</keyword>
<dbReference type="InterPro" id="IPR036397">
    <property type="entry name" value="RNaseH_sf"/>
</dbReference>
<dbReference type="Gene3D" id="3.30.420.10">
    <property type="entry name" value="Ribonuclease H-like superfamily/Ribonuclease H"/>
    <property type="match status" value="1"/>
</dbReference>
<sequence length="250" mass="28836">LNASTHWGTQALCDHFIRTNVCIGVFEIAKAITRDCMICQQVNKKIMRRPPQGGRELARRPFQNIQTDFTELPQVQRFKYLFVIVDHLTHWVEAYPTIKATAEVVSKILLEQIIPRYGIINTVDLDRGPHFTAKILHQMAETLNVAWKLQTPRRSQSSGRVERMNQMVKIALTKLMEETKMNWLKCFPLALMRIRTKLRPDIGVSPYKIILGLPFLTTSGNIETYEEGEQGVKKYLKVITSTLEELRQKG</sequence>
<evidence type="ECO:0000256" key="2">
    <source>
        <dbReference type="ARBA" id="ARBA00022695"/>
    </source>
</evidence>
<name>A0A7L2K164_CINMU</name>
<dbReference type="GO" id="GO:0015074">
    <property type="term" value="P:DNA integration"/>
    <property type="evidence" value="ECO:0007669"/>
    <property type="project" value="InterPro"/>
</dbReference>
<feature type="domain" description="Integrase catalytic" evidence="7">
    <location>
        <begin position="57"/>
        <end position="214"/>
    </location>
</feature>
<keyword evidence="1" id="KW-0808">Transferase</keyword>
<protein>
    <submittedName>
        <fullName evidence="8">TF29 protein</fullName>
    </submittedName>
</protein>
<organism evidence="8 9">
    <name type="scientific">Cinclus mexicanus</name>
    <name type="common">American dipper</name>
    <dbReference type="NCBI Taxonomy" id="161649"/>
    <lineage>
        <taxon>Eukaryota</taxon>
        <taxon>Metazoa</taxon>
        <taxon>Chordata</taxon>
        <taxon>Craniata</taxon>
        <taxon>Vertebrata</taxon>
        <taxon>Euteleostomi</taxon>
        <taxon>Archelosauria</taxon>
        <taxon>Archosauria</taxon>
        <taxon>Dinosauria</taxon>
        <taxon>Saurischia</taxon>
        <taxon>Theropoda</taxon>
        <taxon>Coelurosauria</taxon>
        <taxon>Aves</taxon>
        <taxon>Neognathae</taxon>
        <taxon>Neoaves</taxon>
        <taxon>Telluraves</taxon>
        <taxon>Australaves</taxon>
        <taxon>Passeriformes</taxon>
        <taxon>Cinclidae</taxon>
        <taxon>Cinclus</taxon>
    </lineage>
</organism>
<dbReference type="PANTHER" id="PTHR41694">
    <property type="entry name" value="ENDOGENOUS RETROVIRUS GROUP K MEMBER POL PROTEIN"/>
    <property type="match status" value="1"/>
</dbReference>
<keyword evidence="2" id="KW-0548">Nucleotidyltransferase</keyword>
<dbReference type="GO" id="GO:0004519">
    <property type="term" value="F:endonuclease activity"/>
    <property type="evidence" value="ECO:0007669"/>
    <property type="project" value="UniProtKB-KW"/>
</dbReference>
<dbReference type="PANTHER" id="PTHR41694:SF5">
    <property type="entry name" value="RIBONUCLEASE H"/>
    <property type="match status" value="1"/>
</dbReference>
<feature type="non-terminal residue" evidence="8">
    <location>
        <position position="250"/>
    </location>
</feature>
<keyword evidence="3" id="KW-0540">Nuclease</keyword>
<dbReference type="InterPro" id="IPR012337">
    <property type="entry name" value="RNaseH-like_sf"/>
</dbReference>
<reference evidence="8 9" key="1">
    <citation type="submission" date="2019-09" db="EMBL/GenBank/DDBJ databases">
        <title>Bird 10,000 Genomes (B10K) Project - Family phase.</title>
        <authorList>
            <person name="Zhang G."/>
        </authorList>
    </citation>
    <scope>NUCLEOTIDE SEQUENCE [LARGE SCALE GENOMIC DNA]</scope>
    <source>
        <strain evidence="8">B10K-DU-001-77</strain>
        <tissue evidence="8">Muscle</tissue>
    </source>
</reference>
<evidence type="ECO:0000259" key="7">
    <source>
        <dbReference type="PROSITE" id="PS50994"/>
    </source>
</evidence>
<accession>A0A7L2K164</accession>
<evidence type="ECO:0000256" key="4">
    <source>
        <dbReference type="ARBA" id="ARBA00022759"/>
    </source>
</evidence>
<dbReference type="SUPFAM" id="SSF53098">
    <property type="entry name" value="Ribonuclease H-like"/>
    <property type="match status" value="1"/>
</dbReference>
<dbReference type="OrthoDB" id="9906983at2759"/>
<keyword evidence="9" id="KW-1185">Reference proteome</keyword>